<sequence length="334" mass="35407">MTVAGIAYLELYAEDAHKYAAHLRDDWGFTLSSPARNSPGTVQVLAHQGSIRLLVTSAVDAEHQVTEWVRRHGDGVAVIVLRHTDGVAAAVAAERALNAGGGCLDGAGTVAGFGDLAVRFADAQDLLPDGELPGPGGLLSLDHVAIVVPGGQLDASVEWAVRGLGFREIFREYIEVGAQAMDSRVVQSPCGTVTFTLLEPDTSRSAGQIDGFLEAHGGAGVQHVAFSTASITASIRELSDRGVAFLSTPGAYYRALEARLGPTGIPVADLRDTNVLVDRDHGGELFQIFARSTHPRRTFFLELVERRGAGSFGTANIKALYEAVERERAVTADH</sequence>
<dbReference type="InterPro" id="IPR037523">
    <property type="entry name" value="VOC_core"/>
</dbReference>
<dbReference type="Pfam" id="PF00903">
    <property type="entry name" value="Glyoxalase"/>
    <property type="match status" value="1"/>
</dbReference>
<dbReference type="STRING" id="2064.TR51_14770"/>
<evidence type="ECO:0000256" key="3">
    <source>
        <dbReference type="ARBA" id="ARBA00022737"/>
    </source>
</evidence>
<comment type="similarity">
    <text evidence="1">Belongs to the 4HPPD family.</text>
</comment>
<feature type="binding site" evidence="5">
    <location>
        <position position="223"/>
    </location>
    <ligand>
        <name>Fe cation</name>
        <dbReference type="ChEBI" id="CHEBI:24875"/>
    </ligand>
</feature>
<proteinExistence type="inferred from homology"/>
<dbReference type="PANTHER" id="PTHR11959:SF1">
    <property type="entry name" value="4-HYDROXYPHENYLPYRUVATE DIOXYGENASE"/>
    <property type="match status" value="1"/>
</dbReference>
<accession>A0A0D0Q2T0</accession>
<keyword evidence="2 5" id="KW-0479">Metal-binding</keyword>
<reference evidence="7 8" key="1">
    <citation type="submission" date="2015-02" db="EMBL/GenBank/DDBJ databases">
        <title>Draft genome sequence of Kitasatospora griseola MF730-N6, a bafilomycin, terpentecin and satosporin producer.</title>
        <authorList>
            <person name="Arens J.C."/>
            <person name="Haltli B."/>
            <person name="Kerr R.G."/>
        </authorList>
    </citation>
    <scope>NUCLEOTIDE SEQUENCE [LARGE SCALE GENOMIC DNA]</scope>
    <source>
        <strain evidence="7 8">MF730-N6</strain>
    </source>
</reference>
<dbReference type="InterPro" id="IPR004360">
    <property type="entry name" value="Glyas_Fos-R_dOase_dom"/>
</dbReference>
<dbReference type="PANTHER" id="PTHR11959">
    <property type="entry name" value="4-HYDROXYPHENYLPYRUVATE DIOXYGENASE"/>
    <property type="match status" value="1"/>
</dbReference>
<gene>
    <name evidence="7" type="ORF">TR51_14770</name>
</gene>
<comment type="caution">
    <text evidence="7">The sequence shown here is derived from an EMBL/GenBank/DDBJ whole genome shotgun (WGS) entry which is preliminary data.</text>
</comment>
<evidence type="ECO:0000259" key="6">
    <source>
        <dbReference type="PROSITE" id="PS51819"/>
    </source>
</evidence>
<evidence type="ECO:0000256" key="5">
    <source>
        <dbReference type="PIRSR" id="PIRSR009283-1"/>
    </source>
</evidence>
<dbReference type="GO" id="GO:0006572">
    <property type="term" value="P:L-tyrosine catabolic process"/>
    <property type="evidence" value="ECO:0007669"/>
    <property type="project" value="TreeGrafter"/>
</dbReference>
<evidence type="ECO:0000313" key="7">
    <source>
        <dbReference type="EMBL" id="KIQ65228.1"/>
    </source>
</evidence>
<evidence type="ECO:0000256" key="2">
    <source>
        <dbReference type="ARBA" id="ARBA00022723"/>
    </source>
</evidence>
<dbReference type="InterPro" id="IPR041735">
    <property type="entry name" value="4OHPhenylPyrv_dOase_C"/>
</dbReference>
<dbReference type="AlphaFoldDB" id="A0A0D0Q2T0"/>
<name>A0A0D0Q2T0_KITGR</name>
<keyword evidence="8" id="KW-1185">Reference proteome</keyword>
<dbReference type="PIRSF" id="PIRSF009283">
    <property type="entry name" value="HPP_dOase"/>
    <property type="match status" value="1"/>
</dbReference>
<feature type="domain" description="VOC" evidence="6">
    <location>
        <begin position="140"/>
        <end position="291"/>
    </location>
</feature>
<evidence type="ECO:0000313" key="8">
    <source>
        <dbReference type="Proteomes" id="UP000032066"/>
    </source>
</evidence>
<feature type="binding site" evidence="5">
    <location>
        <position position="143"/>
    </location>
    <ligand>
        <name>Fe cation</name>
        <dbReference type="ChEBI" id="CHEBI:24875"/>
    </ligand>
</feature>
<evidence type="ECO:0000256" key="4">
    <source>
        <dbReference type="ARBA" id="ARBA00023004"/>
    </source>
</evidence>
<organism evidence="7 8">
    <name type="scientific">Kitasatospora griseola</name>
    <name type="common">Streptomyces griseolosporeus</name>
    <dbReference type="NCBI Taxonomy" id="2064"/>
    <lineage>
        <taxon>Bacteria</taxon>
        <taxon>Bacillati</taxon>
        <taxon>Actinomycetota</taxon>
        <taxon>Actinomycetes</taxon>
        <taxon>Kitasatosporales</taxon>
        <taxon>Streptomycetaceae</taxon>
        <taxon>Kitasatospora</taxon>
    </lineage>
</organism>
<evidence type="ECO:0000256" key="1">
    <source>
        <dbReference type="ARBA" id="ARBA00005877"/>
    </source>
</evidence>
<dbReference type="OrthoDB" id="9780241at2"/>
<dbReference type="GO" id="GO:0046872">
    <property type="term" value="F:metal ion binding"/>
    <property type="evidence" value="ECO:0007669"/>
    <property type="project" value="UniProtKB-KW"/>
</dbReference>
<feature type="binding site" evidence="5">
    <location>
        <position position="302"/>
    </location>
    <ligand>
        <name>Fe cation</name>
        <dbReference type="ChEBI" id="CHEBI:24875"/>
    </ligand>
</feature>
<dbReference type="InterPro" id="IPR029068">
    <property type="entry name" value="Glyas_Bleomycin-R_OHBP_Dase"/>
</dbReference>
<dbReference type="EMBL" id="JXZB01000002">
    <property type="protein sequence ID" value="KIQ65228.1"/>
    <property type="molecule type" value="Genomic_DNA"/>
</dbReference>
<dbReference type="PATRIC" id="fig|2064.6.peg.3179"/>
<dbReference type="CDD" id="cd07250">
    <property type="entry name" value="HPPD_C_like"/>
    <property type="match status" value="1"/>
</dbReference>
<dbReference type="PROSITE" id="PS51819">
    <property type="entry name" value="VOC"/>
    <property type="match status" value="1"/>
</dbReference>
<dbReference type="Proteomes" id="UP000032066">
    <property type="component" value="Unassembled WGS sequence"/>
</dbReference>
<comment type="cofactor">
    <cofactor evidence="5">
        <name>Fe cation</name>
        <dbReference type="ChEBI" id="CHEBI:24875"/>
    </cofactor>
    <text evidence="5">Binds 1 Fe cation per subunit.</text>
</comment>
<dbReference type="Gene3D" id="3.10.180.10">
    <property type="entry name" value="2,3-Dihydroxybiphenyl 1,2-Dioxygenase, domain 1"/>
    <property type="match status" value="2"/>
</dbReference>
<protein>
    <recommendedName>
        <fullName evidence="6">VOC domain-containing protein</fullName>
    </recommendedName>
</protein>
<dbReference type="InterPro" id="IPR005956">
    <property type="entry name" value="4OHPhenylPyrv_dOase"/>
</dbReference>
<dbReference type="SUPFAM" id="SSF54593">
    <property type="entry name" value="Glyoxalase/Bleomycin resistance protein/Dihydroxybiphenyl dioxygenase"/>
    <property type="match status" value="1"/>
</dbReference>
<dbReference type="RefSeq" id="WP_043911390.1">
    <property type="nucleotide sequence ID" value="NZ_JXZB01000002.1"/>
</dbReference>
<dbReference type="GO" id="GO:0003868">
    <property type="term" value="F:4-hydroxyphenylpyruvate dioxygenase activity"/>
    <property type="evidence" value="ECO:0007669"/>
    <property type="project" value="InterPro"/>
</dbReference>
<keyword evidence="3" id="KW-0677">Repeat</keyword>
<keyword evidence="4 5" id="KW-0408">Iron</keyword>